<sequence length="169" mass="18571">MKYRGVVYDVGLDFNDTGEFSVEPFNPALVGHDMRVIANNLHANAVRIEGEEIHRLVTAARLAHSVGLTVFFNPWKMNASIDKTRVYMGEAAQAAEQLRAEGVDIAFVAGCEYSIFSKGIFPGDNFKERGMWFGAYSISWALTITAAAKAKKHMLPVLNVIAATSPSQF</sequence>
<organism evidence="1 2">
    <name type="scientific">Macroventuria anomochaeta</name>
    <dbReference type="NCBI Taxonomy" id="301207"/>
    <lineage>
        <taxon>Eukaryota</taxon>
        <taxon>Fungi</taxon>
        <taxon>Dikarya</taxon>
        <taxon>Ascomycota</taxon>
        <taxon>Pezizomycotina</taxon>
        <taxon>Dothideomycetes</taxon>
        <taxon>Pleosporomycetidae</taxon>
        <taxon>Pleosporales</taxon>
        <taxon>Pleosporineae</taxon>
        <taxon>Didymellaceae</taxon>
        <taxon>Macroventuria</taxon>
    </lineage>
</organism>
<proteinExistence type="predicted"/>
<name>A0ACB6RMD3_9PLEO</name>
<dbReference type="EMBL" id="MU006744">
    <property type="protein sequence ID" value="KAF2622482.1"/>
    <property type="molecule type" value="Genomic_DNA"/>
</dbReference>
<comment type="caution">
    <text evidence="1">The sequence shown here is derived from an EMBL/GenBank/DDBJ whole genome shotgun (WGS) entry which is preliminary data.</text>
</comment>
<evidence type="ECO:0000313" key="1">
    <source>
        <dbReference type="EMBL" id="KAF2622482.1"/>
    </source>
</evidence>
<gene>
    <name evidence="1" type="ORF">BU25DRAFT_452006</name>
</gene>
<evidence type="ECO:0000313" key="2">
    <source>
        <dbReference type="Proteomes" id="UP000799754"/>
    </source>
</evidence>
<protein>
    <submittedName>
        <fullName evidence="1">Uncharacterized protein</fullName>
    </submittedName>
</protein>
<accession>A0ACB6RMD3</accession>
<reference evidence="1" key="1">
    <citation type="journal article" date="2020" name="Stud. Mycol.">
        <title>101 Dothideomycetes genomes: a test case for predicting lifestyles and emergence of pathogens.</title>
        <authorList>
            <person name="Haridas S."/>
            <person name="Albert R."/>
            <person name="Binder M."/>
            <person name="Bloem J."/>
            <person name="Labutti K."/>
            <person name="Salamov A."/>
            <person name="Andreopoulos B."/>
            <person name="Baker S."/>
            <person name="Barry K."/>
            <person name="Bills G."/>
            <person name="Bluhm B."/>
            <person name="Cannon C."/>
            <person name="Castanera R."/>
            <person name="Culley D."/>
            <person name="Daum C."/>
            <person name="Ezra D."/>
            <person name="Gonzalez J."/>
            <person name="Henrissat B."/>
            <person name="Kuo A."/>
            <person name="Liang C."/>
            <person name="Lipzen A."/>
            <person name="Lutzoni F."/>
            <person name="Magnuson J."/>
            <person name="Mondo S."/>
            <person name="Nolan M."/>
            <person name="Ohm R."/>
            <person name="Pangilinan J."/>
            <person name="Park H.-J."/>
            <person name="Ramirez L."/>
            <person name="Alfaro M."/>
            <person name="Sun H."/>
            <person name="Tritt A."/>
            <person name="Yoshinaga Y."/>
            <person name="Zwiers L.-H."/>
            <person name="Turgeon B."/>
            <person name="Goodwin S."/>
            <person name="Spatafora J."/>
            <person name="Crous P."/>
            <person name="Grigoriev I."/>
        </authorList>
    </citation>
    <scope>NUCLEOTIDE SEQUENCE</scope>
    <source>
        <strain evidence="1">CBS 525.71</strain>
    </source>
</reference>
<keyword evidence="2" id="KW-1185">Reference proteome</keyword>
<dbReference type="Proteomes" id="UP000799754">
    <property type="component" value="Unassembled WGS sequence"/>
</dbReference>